<evidence type="ECO:0000313" key="4">
    <source>
        <dbReference type="Proteomes" id="UP000708298"/>
    </source>
</evidence>
<keyword evidence="1" id="KW-0472">Membrane</keyword>
<proteinExistence type="inferred from homology"/>
<evidence type="ECO:0000256" key="2">
    <source>
        <dbReference type="SAM" id="MobiDB-lite"/>
    </source>
</evidence>
<feature type="region of interest" description="Disordered" evidence="2">
    <location>
        <begin position="72"/>
        <end position="107"/>
    </location>
</feature>
<accession>A0A964DX81</accession>
<sequence>MAATLLRALVIGIIRLWQIVFRPILGSNCRFQPSCSDYAVEAVREYGAVRGSWLALRRILRCNPWHPGGYDPVPPQDDCGHHDHDHSDHAHRSLPGSARPSTWDPVG</sequence>
<dbReference type="PANTHER" id="PTHR33383:SF1">
    <property type="entry name" value="MEMBRANE PROTEIN INSERTION EFFICIENCY FACTOR-RELATED"/>
    <property type="match status" value="1"/>
</dbReference>
<dbReference type="EMBL" id="JAESVB010000001">
    <property type="protein sequence ID" value="MCB8874005.1"/>
    <property type="molecule type" value="Genomic_DNA"/>
</dbReference>
<dbReference type="AlphaFoldDB" id="A0A964DX81"/>
<comment type="similarity">
    <text evidence="1">Belongs to the UPF0161 family.</text>
</comment>
<dbReference type="Pfam" id="PF01809">
    <property type="entry name" value="YidD"/>
    <property type="match status" value="1"/>
</dbReference>
<comment type="caution">
    <text evidence="3">The sequence shown here is derived from an EMBL/GenBank/DDBJ whole genome shotgun (WGS) entry which is preliminary data.</text>
</comment>
<feature type="compositionally biased region" description="Basic and acidic residues" evidence="2">
    <location>
        <begin position="78"/>
        <end position="91"/>
    </location>
</feature>
<dbReference type="Proteomes" id="UP000708298">
    <property type="component" value="Unassembled WGS sequence"/>
</dbReference>
<reference evidence="3" key="2">
    <citation type="submission" date="2021-01" db="EMBL/GenBank/DDBJ databases">
        <authorList>
            <person name="Mieszkin S."/>
            <person name="Pouder E."/>
            <person name="Alain K."/>
        </authorList>
    </citation>
    <scope>NUCLEOTIDE SEQUENCE</scope>
    <source>
        <strain evidence="3">HW T2.11</strain>
    </source>
</reference>
<evidence type="ECO:0000313" key="3">
    <source>
        <dbReference type="EMBL" id="MCB8874005.1"/>
    </source>
</evidence>
<dbReference type="InterPro" id="IPR002696">
    <property type="entry name" value="Membr_insert_effic_factor_YidD"/>
</dbReference>
<protein>
    <recommendedName>
        <fullName evidence="1">Putative membrane protein insertion efficiency factor</fullName>
    </recommendedName>
</protein>
<dbReference type="GO" id="GO:0005886">
    <property type="term" value="C:plasma membrane"/>
    <property type="evidence" value="ECO:0007669"/>
    <property type="project" value="UniProtKB-SubCell"/>
</dbReference>
<dbReference type="NCBIfam" id="TIGR00278">
    <property type="entry name" value="membrane protein insertion efficiency factor YidD"/>
    <property type="match status" value="1"/>
</dbReference>
<gene>
    <name evidence="3" type="primary">yidD</name>
    <name evidence="3" type="ORF">ASILVAE211_02335</name>
</gene>
<comment type="subcellular location">
    <subcellularLocation>
        <location evidence="1">Cell membrane</location>
        <topology evidence="1">Peripheral membrane protein</topology>
        <orientation evidence="1">Cytoplasmic side</orientation>
    </subcellularLocation>
</comment>
<evidence type="ECO:0000256" key="1">
    <source>
        <dbReference type="HAMAP-Rule" id="MF_00386"/>
    </source>
</evidence>
<keyword evidence="4" id="KW-1185">Reference proteome</keyword>
<dbReference type="SMART" id="SM01234">
    <property type="entry name" value="Haemolytic"/>
    <property type="match status" value="1"/>
</dbReference>
<comment type="function">
    <text evidence="1">Could be involved in insertion of integral membrane proteins into the membrane.</text>
</comment>
<dbReference type="PANTHER" id="PTHR33383">
    <property type="entry name" value="MEMBRANE PROTEIN INSERTION EFFICIENCY FACTOR-RELATED"/>
    <property type="match status" value="1"/>
</dbReference>
<reference evidence="3" key="1">
    <citation type="journal article" date="2021" name="Microorganisms">
        <title>Acidisoma silvae sp. nov. and Acidisomacellulosilytica sp. nov., Two Acidophilic Bacteria Isolated from Decaying Wood, Hydrolyzing Cellulose and Producing Poly-3-hydroxybutyrate.</title>
        <authorList>
            <person name="Mieszkin S."/>
            <person name="Pouder E."/>
            <person name="Uroz S."/>
            <person name="Simon-Colin C."/>
            <person name="Alain K."/>
        </authorList>
    </citation>
    <scope>NUCLEOTIDE SEQUENCE</scope>
    <source>
        <strain evidence="3">HW T2.11</strain>
    </source>
</reference>
<name>A0A964DX81_9PROT</name>
<organism evidence="3 4">
    <name type="scientific">Acidisoma silvae</name>
    <dbReference type="NCBI Taxonomy" id="2802396"/>
    <lineage>
        <taxon>Bacteria</taxon>
        <taxon>Pseudomonadati</taxon>
        <taxon>Pseudomonadota</taxon>
        <taxon>Alphaproteobacteria</taxon>
        <taxon>Acetobacterales</taxon>
        <taxon>Acidocellaceae</taxon>
        <taxon>Acidisoma</taxon>
    </lineage>
</organism>
<dbReference type="HAMAP" id="MF_00386">
    <property type="entry name" value="UPF0161_YidD"/>
    <property type="match status" value="1"/>
</dbReference>
<keyword evidence="1" id="KW-1003">Cell membrane</keyword>